<dbReference type="GO" id="GO:0006559">
    <property type="term" value="P:L-phenylalanine catabolic process"/>
    <property type="evidence" value="ECO:0007669"/>
    <property type="project" value="UniProtKB-UniPathway"/>
</dbReference>
<feature type="domain" description="VOC" evidence="23">
    <location>
        <begin position="199"/>
        <end position="357"/>
    </location>
</feature>
<evidence type="ECO:0000256" key="7">
    <source>
        <dbReference type="ARBA" id="ARBA00018452"/>
    </source>
</evidence>
<dbReference type="FunFam" id="3.10.180.10:FF:000020">
    <property type="entry name" value="4-hydroxyphenylpyruvate dioxygenase"/>
    <property type="match status" value="1"/>
</dbReference>
<evidence type="ECO:0000256" key="21">
    <source>
        <dbReference type="PIRNR" id="PIRNR009283"/>
    </source>
</evidence>
<evidence type="ECO:0000313" key="25">
    <source>
        <dbReference type="Proteomes" id="UP000024533"/>
    </source>
</evidence>
<dbReference type="InterPro" id="IPR004360">
    <property type="entry name" value="Glyas_Fos-R_dOase_dom"/>
</dbReference>
<feature type="binding site" evidence="22">
    <location>
        <position position="202"/>
    </location>
    <ligand>
        <name>Fe cation</name>
        <dbReference type="ChEBI" id="CHEBI:24875"/>
    </ligand>
</feature>
<dbReference type="GO" id="GO:0046872">
    <property type="term" value="F:metal ion binding"/>
    <property type="evidence" value="ECO:0007669"/>
    <property type="project" value="UniProtKB-KW"/>
</dbReference>
<gene>
    <name evidence="24" type="ORF">H109_05219</name>
</gene>
<evidence type="ECO:0000256" key="14">
    <source>
        <dbReference type="ARBA" id="ARBA00023002"/>
    </source>
</evidence>
<comment type="cofactor">
    <cofactor evidence="22">
        <name>Fe cation</name>
        <dbReference type="ChEBI" id="CHEBI:24875"/>
    </cofactor>
    <text evidence="22">Binds 1 Fe cation per subunit.</text>
</comment>
<dbReference type="GO" id="GO:0000139">
    <property type="term" value="C:Golgi membrane"/>
    <property type="evidence" value="ECO:0007669"/>
    <property type="project" value="UniProtKB-SubCell"/>
</dbReference>
<evidence type="ECO:0000256" key="18">
    <source>
        <dbReference type="ARBA" id="ARBA00023232"/>
    </source>
</evidence>
<dbReference type="UniPathway" id="UPA00139">
    <property type="reaction ID" value="UER00362"/>
</dbReference>
<dbReference type="NCBIfam" id="TIGR01263">
    <property type="entry name" value="4HPPD"/>
    <property type="match status" value="1"/>
</dbReference>
<comment type="subunit">
    <text evidence="6">Homodimer.</text>
</comment>
<evidence type="ECO:0000259" key="23">
    <source>
        <dbReference type="PROSITE" id="PS51819"/>
    </source>
</evidence>
<comment type="catalytic activity">
    <reaction evidence="20">
        <text>3-(4-hydroxyphenyl)pyruvate + O2 = homogentisate + CO2</text>
        <dbReference type="Rhea" id="RHEA:16189"/>
        <dbReference type="ChEBI" id="CHEBI:15379"/>
        <dbReference type="ChEBI" id="CHEBI:16169"/>
        <dbReference type="ChEBI" id="CHEBI:16526"/>
        <dbReference type="ChEBI" id="CHEBI:36242"/>
        <dbReference type="EC" id="1.13.11.27"/>
    </reaction>
    <physiologicalReaction direction="left-to-right" evidence="20">
        <dbReference type="Rhea" id="RHEA:16190"/>
    </physiologicalReaction>
</comment>
<feature type="domain" description="VOC" evidence="23">
    <location>
        <begin position="23"/>
        <end position="167"/>
    </location>
</feature>
<keyword evidence="10" id="KW-0677">Repeat</keyword>
<dbReference type="STRING" id="1215338.A0A059J4U9"/>
<keyword evidence="18" id="KW-0585">Phenylalanine catabolism</keyword>
<evidence type="ECO:0000256" key="2">
    <source>
        <dbReference type="ARBA" id="ARBA00004406"/>
    </source>
</evidence>
<evidence type="ECO:0000256" key="10">
    <source>
        <dbReference type="ARBA" id="ARBA00022737"/>
    </source>
</evidence>
<evidence type="ECO:0000256" key="1">
    <source>
        <dbReference type="ARBA" id="ARBA00004395"/>
    </source>
</evidence>
<dbReference type="EMBL" id="AOKY01000331">
    <property type="protein sequence ID" value="KDB22885.1"/>
    <property type="molecule type" value="Genomic_DNA"/>
</dbReference>
<dbReference type="InterPro" id="IPR041735">
    <property type="entry name" value="4OHPhenylPyrv_dOase_C"/>
</dbReference>
<dbReference type="PANTHER" id="PTHR11959">
    <property type="entry name" value="4-HYDROXYPHENYLPYRUVATE DIOXYGENASE"/>
    <property type="match status" value="1"/>
</dbReference>
<dbReference type="CDD" id="cd07250">
    <property type="entry name" value="HPPD_C_like"/>
    <property type="match status" value="1"/>
</dbReference>
<reference evidence="24 25" key="1">
    <citation type="submission" date="2014-02" db="EMBL/GenBank/DDBJ databases">
        <title>The Genome Sequence of Trichophyton interdigitale MR816.</title>
        <authorList>
            <consortium name="The Broad Institute Genomics Platform"/>
            <person name="Cuomo C.A."/>
            <person name="White T.C."/>
            <person name="Graser Y."/>
            <person name="Martinez-Rossi N."/>
            <person name="Heitman J."/>
            <person name="Young S.K."/>
            <person name="Zeng Q."/>
            <person name="Gargeya S."/>
            <person name="Abouelleil A."/>
            <person name="Alvarado L."/>
            <person name="Chapman S.B."/>
            <person name="Gainer-Dewar J."/>
            <person name="Goldberg J."/>
            <person name="Griggs A."/>
            <person name="Gujja S."/>
            <person name="Hansen M."/>
            <person name="Howarth C."/>
            <person name="Imamovic A."/>
            <person name="Larimer J."/>
            <person name="Martinez D."/>
            <person name="Murphy C."/>
            <person name="Pearson M.D."/>
            <person name="Persinoti G."/>
            <person name="Poon T."/>
            <person name="Priest M."/>
            <person name="Roberts A.D."/>
            <person name="Saif S."/>
            <person name="Shea T.D."/>
            <person name="Sykes S.N."/>
            <person name="Wortman J."/>
            <person name="Nusbaum C."/>
            <person name="Birren B."/>
        </authorList>
    </citation>
    <scope>NUCLEOTIDE SEQUENCE [LARGE SCALE GENOMIC DNA]</scope>
    <source>
        <strain evidence="24 25">MR816</strain>
    </source>
</reference>
<proteinExistence type="inferred from homology"/>
<accession>A0A059J4U9</accession>
<keyword evidence="9 22" id="KW-0479">Metal-binding</keyword>
<dbReference type="GO" id="GO:0005789">
    <property type="term" value="C:endoplasmic reticulum membrane"/>
    <property type="evidence" value="ECO:0007669"/>
    <property type="project" value="UniProtKB-SubCell"/>
</dbReference>
<evidence type="ECO:0000256" key="22">
    <source>
        <dbReference type="PIRSR" id="PIRSR009283-1"/>
    </source>
</evidence>
<organism evidence="24 25">
    <name type="scientific">Trichophyton interdigitale (strain MR816)</name>
    <dbReference type="NCBI Taxonomy" id="1215338"/>
    <lineage>
        <taxon>Eukaryota</taxon>
        <taxon>Fungi</taxon>
        <taxon>Dikarya</taxon>
        <taxon>Ascomycota</taxon>
        <taxon>Pezizomycotina</taxon>
        <taxon>Eurotiomycetes</taxon>
        <taxon>Eurotiomycetidae</taxon>
        <taxon>Onygenales</taxon>
        <taxon>Arthrodermataceae</taxon>
        <taxon>Trichophyton</taxon>
    </lineage>
</organism>
<keyword evidence="25" id="KW-1185">Reference proteome</keyword>
<dbReference type="PIRSF" id="PIRSF009283">
    <property type="entry name" value="HPP_dOase"/>
    <property type="match status" value="1"/>
</dbReference>
<dbReference type="OMA" id="DPFPVKG"/>
<evidence type="ECO:0000256" key="11">
    <source>
        <dbReference type="ARBA" id="ARBA00022824"/>
    </source>
</evidence>
<evidence type="ECO:0000256" key="15">
    <source>
        <dbReference type="ARBA" id="ARBA00023004"/>
    </source>
</evidence>
<comment type="subcellular location">
    <subcellularLocation>
        <location evidence="3">Cytoplasm</location>
    </subcellularLocation>
    <subcellularLocation>
        <location evidence="2">Endoplasmic reticulum membrane</location>
        <topology evidence="2">Peripheral membrane protein</topology>
    </subcellularLocation>
    <subcellularLocation>
        <location evidence="1">Golgi apparatus membrane</location>
        <topology evidence="1">Peripheral membrane protein</topology>
    </subcellularLocation>
</comment>
<dbReference type="PROSITE" id="PS51819">
    <property type="entry name" value="VOC"/>
    <property type="match status" value="2"/>
</dbReference>
<keyword evidence="11" id="KW-0256">Endoplasmic reticulum</keyword>
<evidence type="ECO:0000313" key="24">
    <source>
        <dbReference type="EMBL" id="KDB22885.1"/>
    </source>
</evidence>
<dbReference type="PANTHER" id="PTHR11959:SF1">
    <property type="entry name" value="4-HYDROXYPHENYLPYRUVATE DIOXYGENASE"/>
    <property type="match status" value="1"/>
</dbReference>
<dbReference type="InterPro" id="IPR005956">
    <property type="entry name" value="4OHPhenylPyrv_dOase"/>
</dbReference>
<comment type="pathway">
    <text evidence="4">Amino-acid degradation; L-phenylalanine degradation; acetoacetate and fumarate from L-phenylalanine: step 3/6.</text>
</comment>
<sequence length="422" mass="47668">MAPAADIPQAAAPAPADLSQYKGYDHVHWYVGNAKQAATYYVTRLGFKKIAYRGLETGLKTIASHVVSNGSVTFVLTSPLRSLEQAARYPAEEKAYLEEIHAHLEKHGDGVKDVAFEVDSVEAVFDAAVKNGAKVVSEVKTSEDENGQIKYATIQTYGETTHTLIERKAYKGLFLPGYRDETAAPDPITQFLPEVKLERIDHCVGNQDWNEMEKVCDYYEKVLGFHRFWSVDDKDICTEFSALKSIVMSSPNDIVKMPINEPAKGKKQSQIEEYVDFYSGAGVQHIALRTENIIDTITQLKARGLEFIKVPETYYDDMRMRLKKQGMVLEEDFEALKKLDILIDFDEGGYLLQLFTKVCFSVIISLCMCMHTLLTLCQHLMDRPTVFIEIIQRRNFSGFGAGNFRALFEAIEREQALRGNLI</sequence>
<comment type="similarity">
    <text evidence="5 21">Belongs to the 4HPPD family.</text>
</comment>
<evidence type="ECO:0000256" key="3">
    <source>
        <dbReference type="ARBA" id="ARBA00004496"/>
    </source>
</evidence>
<evidence type="ECO:0000256" key="5">
    <source>
        <dbReference type="ARBA" id="ARBA00005877"/>
    </source>
</evidence>
<keyword evidence="12" id="KW-0828">Tyrosine catabolism</keyword>
<dbReference type="GO" id="GO:0042802">
    <property type="term" value="F:identical protein binding"/>
    <property type="evidence" value="ECO:0007669"/>
    <property type="project" value="UniProtKB-ARBA"/>
</dbReference>
<dbReference type="GO" id="GO:0003868">
    <property type="term" value="F:4-hydroxyphenylpyruvate dioxygenase activity"/>
    <property type="evidence" value="ECO:0007669"/>
    <property type="project" value="UniProtKB-EC"/>
</dbReference>
<dbReference type="Proteomes" id="UP000024533">
    <property type="component" value="Unassembled WGS sequence"/>
</dbReference>
<keyword evidence="17" id="KW-0472">Membrane</keyword>
<dbReference type="CDD" id="cd08342">
    <property type="entry name" value="HPPD_N_like"/>
    <property type="match status" value="1"/>
</dbReference>
<keyword evidence="14" id="KW-0560">Oxidoreductase</keyword>
<evidence type="ECO:0000256" key="8">
    <source>
        <dbReference type="ARBA" id="ARBA00022490"/>
    </source>
</evidence>
<dbReference type="InterPro" id="IPR041736">
    <property type="entry name" value="4OHPhenylPyrv_dOase_N"/>
</dbReference>
<comment type="function">
    <text evidence="19">Catalyzes the conversion of 4-hydroxyphenylpyruvic acid to homogentisic acid, one of the steps in tyrosine catabolism.</text>
</comment>
<keyword evidence="16" id="KW-0333">Golgi apparatus</keyword>
<feature type="binding site" evidence="22">
    <location>
        <position position="285"/>
    </location>
    <ligand>
        <name>Fe cation</name>
        <dbReference type="ChEBI" id="CHEBI:24875"/>
    </ligand>
</feature>
<dbReference type="GO" id="GO:0006572">
    <property type="term" value="P:L-tyrosine catabolic process"/>
    <property type="evidence" value="ECO:0007669"/>
    <property type="project" value="UniProtKB-KW"/>
</dbReference>
<dbReference type="Pfam" id="PF00903">
    <property type="entry name" value="Glyoxalase"/>
    <property type="match status" value="2"/>
</dbReference>
<evidence type="ECO:0000256" key="13">
    <source>
        <dbReference type="ARBA" id="ARBA00022964"/>
    </source>
</evidence>
<dbReference type="Gene3D" id="3.10.180.10">
    <property type="entry name" value="2,3-Dihydroxybiphenyl 1,2-Dioxygenase, domain 1"/>
    <property type="match status" value="3"/>
</dbReference>
<dbReference type="FunFam" id="3.10.180.10:FF:000022">
    <property type="entry name" value="4-hydroxyphenylpyruvate dioxygenase"/>
    <property type="match status" value="1"/>
</dbReference>
<keyword evidence="13 24" id="KW-0223">Dioxygenase</keyword>
<comment type="caution">
    <text evidence="24">The sequence shown here is derived from an EMBL/GenBank/DDBJ whole genome shotgun (WGS) entry which is preliminary data.</text>
</comment>
<dbReference type="InterPro" id="IPR037523">
    <property type="entry name" value="VOC_core"/>
</dbReference>
<keyword evidence="8" id="KW-0963">Cytoplasm</keyword>
<evidence type="ECO:0000256" key="20">
    <source>
        <dbReference type="ARBA" id="ARBA00048047"/>
    </source>
</evidence>
<evidence type="ECO:0000256" key="4">
    <source>
        <dbReference type="ARBA" id="ARBA00005162"/>
    </source>
</evidence>
<name>A0A059J4U9_TRIIM</name>
<feature type="binding site" evidence="22">
    <location>
        <position position="389"/>
    </location>
    <ligand>
        <name>Fe cation</name>
        <dbReference type="ChEBI" id="CHEBI:24875"/>
    </ligand>
</feature>
<evidence type="ECO:0000256" key="12">
    <source>
        <dbReference type="ARBA" id="ARBA00022878"/>
    </source>
</evidence>
<evidence type="ECO:0000256" key="17">
    <source>
        <dbReference type="ARBA" id="ARBA00023136"/>
    </source>
</evidence>
<evidence type="ECO:0000256" key="19">
    <source>
        <dbReference type="ARBA" id="ARBA00033727"/>
    </source>
</evidence>
<keyword evidence="24" id="KW-0670">Pyruvate</keyword>
<dbReference type="OrthoDB" id="414569at2759"/>
<dbReference type="InterPro" id="IPR029068">
    <property type="entry name" value="Glyas_Bleomycin-R_OHBP_Dase"/>
</dbReference>
<dbReference type="HOGENOM" id="CLU_034004_3_1_1"/>
<evidence type="ECO:0000256" key="16">
    <source>
        <dbReference type="ARBA" id="ARBA00023034"/>
    </source>
</evidence>
<evidence type="ECO:0000256" key="9">
    <source>
        <dbReference type="ARBA" id="ARBA00022723"/>
    </source>
</evidence>
<keyword evidence="15 22" id="KW-0408">Iron</keyword>
<dbReference type="SUPFAM" id="SSF54593">
    <property type="entry name" value="Glyoxalase/Bleomycin resistance protein/Dihydroxybiphenyl dioxygenase"/>
    <property type="match status" value="1"/>
</dbReference>
<evidence type="ECO:0000256" key="6">
    <source>
        <dbReference type="ARBA" id="ARBA00011738"/>
    </source>
</evidence>
<protein>
    <recommendedName>
        <fullName evidence="7 21">4-hydroxyphenylpyruvate dioxygenase</fullName>
    </recommendedName>
</protein>
<dbReference type="AlphaFoldDB" id="A0A059J4U9"/>